<gene>
    <name evidence="1" type="ORF">DRW41_18070</name>
</gene>
<keyword evidence="2" id="KW-1185">Reference proteome</keyword>
<proteinExistence type="predicted"/>
<evidence type="ECO:0000313" key="1">
    <source>
        <dbReference type="EMBL" id="RDU35637.1"/>
    </source>
</evidence>
<dbReference type="RefSeq" id="WP_115453421.1">
    <property type="nucleotide sequence ID" value="NZ_QNQT01000009.1"/>
</dbReference>
<dbReference type="InterPro" id="IPR036457">
    <property type="entry name" value="PPM-type-like_dom_sf"/>
</dbReference>
<organism evidence="1 2">
    <name type="scientific">Neobacillus piezotolerans</name>
    <dbReference type="NCBI Taxonomy" id="2259171"/>
    <lineage>
        <taxon>Bacteria</taxon>
        <taxon>Bacillati</taxon>
        <taxon>Bacillota</taxon>
        <taxon>Bacilli</taxon>
        <taxon>Bacillales</taxon>
        <taxon>Bacillaceae</taxon>
        <taxon>Neobacillus</taxon>
    </lineage>
</organism>
<sequence length="272" mass="30775">MSREISWVGSEKDFVDEISVETVGAIVLGRFGGNSSAGQYKNEDGCIVWADGANGYEFVVLLDAHNSADSAELVVSEFGKRKEELKEILRLPLNRSLSELEKGILYLFQNEDFKRRCRKLRGETACLIAVRKENFLWWFSIGDCILYLHHPELAALQEYQQNHRSFYEWVGKVNTFELPVPCYSTGCKELRKGDNHILLTTDGLVECPGSVFDQPEKVFTAFRDAGNEEGVRKLLRTVQEKNVRDSTTILSWQIINETAASEPSDLVGRKDG</sequence>
<dbReference type="Gene3D" id="3.60.40.10">
    <property type="entry name" value="PPM-type phosphatase domain"/>
    <property type="match status" value="1"/>
</dbReference>
<dbReference type="AlphaFoldDB" id="A0A3D8GMV2"/>
<dbReference type="EMBL" id="QNQT01000009">
    <property type="protein sequence ID" value="RDU35637.1"/>
    <property type="molecule type" value="Genomic_DNA"/>
</dbReference>
<name>A0A3D8GMV2_9BACI</name>
<dbReference type="Proteomes" id="UP000257144">
    <property type="component" value="Unassembled WGS sequence"/>
</dbReference>
<evidence type="ECO:0000313" key="2">
    <source>
        <dbReference type="Proteomes" id="UP000257144"/>
    </source>
</evidence>
<dbReference type="OrthoDB" id="7944398at2"/>
<protein>
    <submittedName>
        <fullName evidence="1">Protein phosphatase 2C domain-containing protein</fullName>
    </submittedName>
</protein>
<reference evidence="1 2" key="1">
    <citation type="submission" date="2018-07" db="EMBL/GenBank/DDBJ databases">
        <title>Bacillus sp. YLB-04 draft genome sequence.</title>
        <authorList>
            <person name="Yu L."/>
            <person name="Tang X."/>
        </authorList>
    </citation>
    <scope>NUCLEOTIDE SEQUENCE [LARGE SCALE GENOMIC DNA]</scope>
    <source>
        <strain evidence="1 2">YLB-04</strain>
    </source>
</reference>
<comment type="caution">
    <text evidence="1">The sequence shown here is derived from an EMBL/GenBank/DDBJ whole genome shotgun (WGS) entry which is preliminary data.</text>
</comment>
<accession>A0A3D8GMV2</accession>
<dbReference type="SUPFAM" id="SSF81606">
    <property type="entry name" value="PP2C-like"/>
    <property type="match status" value="1"/>
</dbReference>